<feature type="non-terminal residue" evidence="2">
    <location>
        <position position="1"/>
    </location>
</feature>
<evidence type="ECO:0000313" key="2">
    <source>
        <dbReference type="EMBL" id="TVU51200.1"/>
    </source>
</evidence>
<evidence type="ECO:0000313" key="3">
    <source>
        <dbReference type="Proteomes" id="UP000324897"/>
    </source>
</evidence>
<dbReference type="Gramene" id="TVU51200">
    <property type="protein sequence ID" value="TVU51200"/>
    <property type="gene ID" value="EJB05_02609"/>
</dbReference>
<organism evidence="2 3">
    <name type="scientific">Eragrostis curvula</name>
    <name type="common">weeping love grass</name>
    <dbReference type="NCBI Taxonomy" id="38414"/>
    <lineage>
        <taxon>Eukaryota</taxon>
        <taxon>Viridiplantae</taxon>
        <taxon>Streptophyta</taxon>
        <taxon>Embryophyta</taxon>
        <taxon>Tracheophyta</taxon>
        <taxon>Spermatophyta</taxon>
        <taxon>Magnoliopsida</taxon>
        <taxon>Liliopsida</taxon>
        <taxon>Poales</taxon>
        <taxon>Poaceae</taxon>
        <taxon>PACMAD clade</taxon>
        <taxon>Chloridoideae</taxon>
        <taxon>Eragrostideae</taxon>
        <taxon>Eragrostidinae</taxon>
        <taxon>Eragrostis</taxon>
    </lineage>
</organism>
<feature type="chain" id="PRO_5023820071" evidence="1">
    <location>
        <begin position="29"/>
        <end position="100"/>
    </location>
</feature>
<name>A0A5J9WV91_9POAL</name>
<gene>
    <name evidence="2" type="ORF">EJB05_02609</name>
</gene>
<keyword evidence="3" id="KW-1185">Reference proteome</keyword>
<evidence type="ECO:0000256" key="1">
    <source>
        <dbReference type="SAM" id="SignalP"/>
    </source>
</evidence>
<feature type="signal peptide" evidence="1">
    <location>
        <begin position="1"/>
        <end position="28"/>
    </location>
</feature>
<proteinExistence type="predicted"/>
<protein>
    <submittedName>
        <fullName evidence="2">Uncharacterized protein</fullName>
    </submittedName>
</protein>
<keyword evidence="1" id="KW-0732">Signal</keyword>
<accession>A0A5J9WV91</accession>
<comment type="caution">
    <text evidence="2">The sequence shown here is derived from an EMBL/GenBank/DDBJ whole genome shotgun (WGS) entry which is preliminary data.</text>
</comment>
<dbReference type="EMBL" id="RWGY01000002">
    <property type="protein sequence ID" value="TVU51200.1"/>
    <property type="molecule type" value="Genomic_DNA"/>
</dbReference>
<dbReference type="AlphaFoldDB" id="A0A5J9WV91"/>
<reference evidence="2 3" key="1">
    <citation type="journal article" date="2019" name="Sci. Rep.">
        <title>A high-quality genome of Eragrostis curvula grass provides insights into Poaceae evolution and supports new strategies to enhance forage quality.</title>
        <authorList>
            <person name="Carballo J."/>
            <person name="Santos B.A.C.M."/>
            <person name="Zappacosta D."/>
            <person name="Garbus I."/>
            <person name="Selva J.P."/>
            <person name="Gallo C.A."/>
            <person name="Diaz A."/>
            <person name="Albertini E."/>
            <person name="Caccamo M."/>
            <person name="Echenique V."/>
        </authorList>
    </citation>
    <scope>NUCLEOTIDE SEQUENCE [LARGE SCALE GENOMIC DNA]</scope>
    <source>
        <strain evidence="3">cv. Victoria</strain>
        <tissue evidence="2">Leaf</tissue>
    </source>
</reference>
<dbReference type="Proteomes" id="UP000324897">
    <property type="component" value="Chromosome 6"/>
</dbReference>
<sequence>MLPSSTGGRGRLLALLAVAAALLSLASASESDHKVRSPSLPLLSPEIHAAVGSLASRRIWAPSSAGSRAVAAALCSEMSKEFVILTVPPILSSGTCKYVA</sequence>